<feature type="coiled-coil region" evidence="2">
    <location>
        <begin position="312"/>
        <end position="339"/>
    </location>
</feature>
<name>A0AAY4B7W7_9TELE</name>
<gene>
    <name evidence="4" type="primary">txlnbb</name>
</gene>
<accession>A0AAY4B7W7</accession>
<evidence type="ECO:0000256" key="1">
    <source>
        <dbReference type="ARBA" id="ARBA00009550"/>
    </source>
</evidence>
<evidence type="ECO:0000313" key="4">
    <source>
        <dbReference type="Ensembl" id="ENSDCDP00010017043.1"/>
    </source>
</evidence>
<sequence>MDTSLPKSDQPLHAENPVDVTDNLGQQLEDVVRTFHSLEPSVESPMSSENMEEDSVRELAGKTRTVNDTGGAKDHKLDKKLTKIHDKEAMLIMQSLNKLKTTEEKLEVLVKKHTELVERKLLHAIKEKDQLQAEHSRAVLARNKLEGLCRELQRHNKALKEETLQQCREEDLKRKAITTRFQNTLADIQVQIEEHSSRNTTLCKENIDLAEKLKSLITQYDHREANLEKVFKHRDLQQKLMETKLAQANLLLKDVEEKHKAEKEHLLKQAAEAKLTVKLLKEAETDMKAELALYSEKFKEFQGSVSKSSGVYATFKQDMEKMSKNMKKLEKEAHGWKTRFESTNKALVEMVTDKILMDKEIEASTVKTQRLEQLCRAMQEERNSLYKKLQREEQSLGAIVEKHQFGNIVVVEETHVPTENIEKYNHSVSASTGPRHAVIIAIGHSWGSTPGSDMNSASSSLSWCKSADNILRHTKFTSNI</sequence>
<dbReference type="GO" id="GO:0019905">
    <property type="term" value="F:syntaxin binding"/>
    <property type="evidence" value="ECO:0007669"/>
    <property type="project" value="InterPro"/>
</dbReference>
<feature type="region of interest" description="Disordered" evidence="3">
    <location>
        <begin position="1"/>
        <end position="25"/>
    </location>
</feature>
<protein>
    <submittedName>
        <fullName evidence="4">Uncharacterized protein</fullName>
    </submittedName>
</protein>
<dbReference type="InterPro" id="IPR026183">
    <property type="entry name" value="Taxilin_fam"/>
</dbReference>
<dbReference type="AlphaFoldDB" id="A0AAY4B7W7"/>
<organism evidence="4 5">
    <name type="scientific">Denticeps clupeoides</name>
    <name type="common">denticle herring</name>
    <dbReference type="NCBI Taxonomy" id="299321"/>
    <lineage>
        <taxon>Eukaryota</taxon>
        <taxon>Metazoa</taxon>
        <taxon>Chordata</taxon>
        <taxon>Craniata</taxon>
        <taxon>Vertebrata</taxon>
        <taxon>Euteleostomi</taxon>
        <taxon>Actinopterygii</taxon>
        <taxon>Neopterygii</taxon>
        <taxon>Teleostei</taxon>
        <taxon>Clupei</taxon>
        <taxon>Clupeiformes</taxon>
        <taxon>Denticipitoidei</taxon>
        <taxon>Denticipitidae</taxon>
        <taxon>Denticeps</taxon>
    </lineage>
</organism>
<reference evidence="4" key="3">
    <citation type="submission" date="2025-09" db="UniProtKB">
        <authorList>
            <consortium name="Ensembl"/>
        </authorList>
    </citation>
    <scope>IDENTIFICATION</scope>
</reference>
<keyword evidence="5" id="KW-1185">Reference proteome</keyword>
<dbReference type="GeneTree" id="ENSGT00940000157418"/>
<evidence type="ECO:0000256" key="2">
    <source>
        <dbReference type="SAM" id="Coils"/>
    </source>
</evidence>
<evidence type="ECO:0000256" key="3">
    <source>
        <dbReference type="SAM" id="MobiDB-lite"/>
    </source>
</evidence>
<reference evidence="4 5" key="1">
    <citation type="submission" date="2020-06" db="EMBL/GenBank/DDBJ databases">
        <authorList>
            <consortium name="Wellcome Sanger Institute Data Sharing"/>
        </authorList>
    </citation>
    <scope>NUCLEOTIDE SEQUENCE [LARGE SCALE GENOMIC DNA]</scope>
</reference>
<feature type="coiled-coil region" evidence="2">
    <location>
        <begin position="368"/>
        <end position="395"/>
    </location>
</feature>
<comment type="similarity">
    <text evidence="1">Belongs to the taxilin family.</text>
</comment>
<dbReference type="Pfam" id="PF09728">
    <property type="entry name" value="Taxilin"/>
    <property type="match status" value="1"/>
</dbReference>
<dbReference type="Ensembl" id="ENSDCDT00010018070.1">
    <property type="protein sequence ID" value="ENSDCDP00010017043.1"/>
    <property type="gene ID" value="ENSDCDG00010007812.1"/>
</dbReference>
<feature type="coiled-coil region" evidence="2">
    <location>
        <begin position="238"/>
        <end position="283"/>
    </location>
</feature>
<dbReference type="PANTHER" id="PTHR16127">
    <property type="entry name" value="TAXILIN"/>
    <property type="match status" value="1"/>
</dbReference>
<dbReference type="PANTHER" id="PTHR16127:SF15">
    <property type="entry name" value="TAXILIN BETA B"/>
    <property type="match status" value="1"/>
</dbReference>
<feature type="coiled-coil region" evidence="2">
    <location>
        <begin position="92"/>
        <end position="165"/>
    </location>
</feature>
<proteinExistence type="inferred from homology"/>
<keyword evidence="2" id="KW-0175">Coiled coil</keyword>
<reference evidence="4" key="2">
    <citation type="submission" date="2025-08" db="UniProtKB">
        <authorList>
            <consortium name="Ensembl"/>
        </authorList>
    </citation>
    <scope>IDENTIFICATION</scope>
</reference>
<evidence type="ECO:0000313" key="5">
    <source>
        <dbReference type="Proteomes" id="UP000694580"/>
    </source>
</evidence>
<dbReference type="Proteomes" id="UP000694580">
    <property type="component" value="Chromosome 1"/>
</dbReference>